<evidence type="ECO:0008006" key="4">
    <source>
        <dbReference type="Google" id="ProtNLM"/>
    </source>
</evidence>
<feature type="transmembrane region" description="Helical" evidence="1">
    <location>
        <begin position="169"/>
        <end position="187"/>
    </location>
</feature>
<organism evidence="2 3">
    <name type="scientific">Yoonia maritima</name>
    <dbReference type="NCBI Taxonomy" id="1435347"/>
    <lineage>
        <taxon>Bacteria</taxon>
        <taxon>Pseudomonadati</taxon>
        <taxon>Pseudomonadota</taxon>
        <taxon>Alphaproteobacteria</taxon>
        <taxon>Rhodobacterales</taxon>
        <taxon>Paracoccaceae</taxon>
        <taxon>Yoonia</taxon>
    </lineage>
</organism>
<sequence>MIADKVLKQSRVMLVLWGLLLLSAIVAMFAGRWSLAFVAFSTLALAIAPVFLASRLNLTLPLPFLVATTLFTFATVFMGEAFDFYEKVWWWDIALHGGSAVGFGLIGFLFVFMLFEGDRYAAPPAAIAFMAFCVAITVGTMWENFEYLMDLTFGLNMQKSGLQDTMGDLLVDSVGALLGALSGYVFLKGHRTGVTTILIHQFVEMNKRLYRKSKDRLRK</sequence>
<reference evidence="2 3" key="1">
    <citation type="submission" date="2018-03" db="EMBL/GenBank/DDBJ databases">
        <title>Genomic Encyclopedia of Archaeal and Bacterial Type Strains, Phase II (KMG-II): from individual species to whole genera.</title>
        <authorList>
            <person name="Goeker M."/>
        </authorList>
    </citation>
    <scope>NUCLEOTIDE SEQUENCE [LARGE SCALE GENOMIC DNA]</scope>
    <source>
        <strain evidence="2 3">DSM 101533</strain>
    </source>
</reference>
<dbReference type="Proteomes" id="UP000238007">
    <property type="component" value="Unassembled WGS sequence"/>
</dbReference>
<gene>
    <name evidence="2" type="ORF">CLV80_11520</name>
</gene>
<keyword evidence="1" id="KW-1133">Transmembrane helix</keyword>
<feature type="transmembrane region" description="Helical" evidence="1">
    <location>
        <begin position="12"/>
        <end position="29"/>
    </location>
</feature>
<accession>A0A2T0VTV4</accession>
<name>A0A2T0VTV4_9RHOB</name>
<comment type="caution">
    <text evidence="2">The sequence shown here is derived from an EMBL/GenBank/DDBJ whole genome shotgun (WGS) entry which is preliminary data.</text>
</comment>
<evidence type="ECO:0000313" key="2">
    <source>
        <dbReference type="EMBL" id="PRY74779.1"/>
    </source>
</evidence>
<dbReference type="Pfam" id="PF09997">
    <property type="entry name" value="DUF2238"/>
    <property type="match status" value="1"/>
</dbReference>
<keyword evidence="1" id="KW-0812">Transmembrane</keyword>
<feature type="transmembrane region" description="Helical" evidence="1">
    <location>
        <begin position="60"/>
        <end position="82"/>
    </location>
</feature>
<feature type="transmembrane region" description="Helical" evidence="1">
    <location>
        <begin position="122"/>
        <end position="142"/>
    </location>
</feature>
<dbReference type="OrthoDB" id="4966203at2"/>
<dbReference type="RefSeq" id="WP_106359119.1">
    <property type="nucleotide sequence ID" value="NZ_PVTP01000015.1"/>
</dbReference>
<dbReference type="AlphaFoldDB" id="A0A2T0VTV4"/>
<keyword evidence="1" id="KW-0472">Membrane</keyword>
<keyword evidence="3" id="KW-1185">Reference proteome</keyword>
<feature type="transmembrane region" description="Helical" evidence="1">
    <location>
        <begin position="35"/>
        <end position="53"/>
    </location>
</feature>
<dbReference type="InterPro" id="IPR014509">
    <property type="entry name" value="YjdF-like"/>
</dbReference>
<dbReference type="EMBL" id="PVTP01000015">
    <property type="protein sequence ID" value="PRY74779.1"/>
    <property type="molecule type" value="Genomic_DNA"/>
</dbReference>
<proteinExistence type="predicted"/>
<evidence type="ECO:0000313" key="3">
    <source>
        <dbReference type="Proteomes" id="UP000238007"/>
    </source>
</evidence>
<evidence type="ECO:0000256" key="1">
    <source>
        <dbReference type="SAM" id="Phobius"/>
    </source>
</evidence>
<feature type="transmembrane region" description="Helical" evidence="1">
    <location>
        <begin position="88"/>
        <end position="115"/>
    </location>
</feature>
<protein>
    <recommendedName>
        <fullName evidence="4">Membrane protein YjdF</fullName>
    </recommendedName>
</protein>